<dbReference type="InterPro" id="IPR051201">
    <property type="entry name" value="Chloro_Bact_Ser_Proteases"/>
</dbReference>
<dbReference type="RefSeq" id="WP_285459272.1">
    <property type="nucleotide sequence ID" value="NZ_CP127173.1"/>
</dbReference>
<evidence type="ECO:0000259" key="5">
    <source>
        <dbReference type="PROSITE" id="PS50106"/>
    </source>
</evidence>
<feature type="compositionally biased region" description="Low complexity" evidence="3">
    <location>
        <begin position="29"/>
        <end position="50"/>
    </location>
</feature>
<dbReference type="SUPFAM" id="SSF50494">
    <property type="entry name" value="Trypsin-like serine proteases"/>
    <property type="match status" value="1"/>
</dbReference>
<dbReference type="InterPro" id="IPR009003">
    <property type="entry name" value="Peptidase_S1_PA"/>
</dbReference>
<dbReference type="CDD" id="cd06779">
    <property type="entry name" value="cpPDZ_Deg_HtrA-like"/>
    <property type="match status" value="1"/>
</dbReference>
<reference evidence="6 7" key="1">
    <citation type="submission" date="2023-06" db="EMBL/GenBank/DDBJ databases">
        <authorList>
            <person name="Oyuntsetseg B."/>
            <person name="Kim S.B."/>
        </authorList>
    </citation>
    <scope>NUCLEOTIDE SEQUENCE [LARGE SCALE GENOMIC DNA]</scope>
    <source>
        <strain evidence="6 7">2-2</strain>
    </source>
</reference>
<dbReference type="Pfam" id="PF13365">
    <property type="entry name" value="Trypsin_2"/>
    <property type="match status" value="1"/>
</dbReference>
<evidence type="ECO:0000313" key="7">
    <source>
        <dbReference type="Proteomes" id="UP001227101"/>
    </source>
</evidence>
<organism evidence="6 7">
    <name type="scientific">Amycolatopsis nalaikhensis</name>
    <dbReference type="NCBI Taxonomy" id="715472"/>
    <lineage>
        <taxon>Bacteria</taxon>
        <taxon>Bacillati</taxon>
        <taxon>Actinomycetota</taxon>
        <taxon>Actinomycetes</taxon>
        <taxon>Pseudonocardiales</taxon>
        <taxon>Pseudonocardiaceae</taxon>
        <taxon>Amycolatopsis</taxon>
    </lineage>
</organism>
<accession>A0ABY8Y112</accession>
<dbReference type="EMBL" id="CP127173">
    <property type="protein sequence ID" value="WIV61658.1"/>
    <property type="molecule type" value="Genomic_DNA"/>
</dbReference>
<dbReference type="Gene3D" id="2.30.42.10">
    <property type="match status" value="1"/>
</dbReference>
<dbReference type="SUPFAM" id="SSF50156">
    <property type="entry name" value="PDZ domain-like"/>
    <property type="match status" value="1"/>
</dbReference>
<dbReference type="SMART" id="SM00228">
    <property type="entry name" value="PDZ"/>
    <property type="match status" value="1"/>
</dbReference>
<feature type="region of interest" description="Disordered" evidence="3">
    <location>
        <begin position="29"/>
        <end position="54"/>
    </location>
</feature>
<dbReference type="Proteomes" id="UP001227101">
    <property type="component" value="Chromosome"/>
</dbReference>
<feature type="transmembrane region" description="Helical" evidence="4">
    <location>
        <begin position="68"/>
        <end position="90"/>
    </location>
</feature>
<keyword evidence="4" id="KW-0472">Membrane</keyword>
<evidence type="ECO:0000256" key="3">
    <source>
        <dbReference type="SAM" id="MobiDB-lite"/>
    </source>
</evidence>
<gene>
    <name evidence="6" type="ORF">QP939_25155</name>
</gene>
<keyword evidence="4" id="KW-0812">Transmembrane</keyword>
<evidence type="ECO:0000256" key="1">
    <source>
        <dbReference type="ARBA" id="ARBA00022670"/>
    </source>
</evidence>
<feature type="domain" description="PDZ" evidence="5">
    <location>
        <begin position="339"/>
        <end position="411"/>
    </location>
</feature>
<proteinExistence type="predicted"/>
<keyword evidence="1" id="KW-0645">Protease</keyword>
<dbReference type="PRINTS" id="PR00834">
    <property type="entry name" value="PROTEASES2C"/>
</dbReference>
<evidence type="ECO:0000313" key="6">
    <source>
        <dbReference type="EMBL" id="WIV61658.1"/>
    </source>
</evidence>
<dbReference type="InterPro" id="IPR036034">
    <property type="entry name" value="PDZ_sf"/>
</dbReference>
<keyword evidence="2" id="KW-0378">Hydrolase</keyword>
<dbReference type="PANTHER" id="PTHR43343">
    <property type="entry name" value="PEPTIDASE S12"/>
    <property type="match status" value="1"/>
</dbReference>
<dbReference type="PROSITE" id="PS50106">
    <property type="entry name" value="PDZ"/>
    <property type="match status" value="1"/>
</dbReference>
<dbReference type="Pfam" id="PF13180">
    <property type="entry name" value="PDZ_2"/>
    <property type="match status" value="1"/>
</dbReference>
<evidence type="ECO:0000256" key="4">
    <source>
        <dbReference type="SAM" id="Phobius"/>
    </source>
</evidence>
<keyword evidence="4" id="KW-1133">Transmembrane helix</keyword>
<dbReference type="PANTHER" id="PTHR43343:SF3">
    <property type="entry name" value="PROTEASE DO-LIKE 8, CHLOROPLASTIC"/>
    <property type="match status" value="1"/>
</dbReference>
<dbReference type="Gene3D" id="2.40.10.120">
    <property type="match status" value="1"/>
</dbReference>
<sequence>MNEYDRGPQGGGEYPYGYGQGYYQHPYTQPIPGQQPYGHEGQPHGYYGYGYPPPAYQPPPRKRHPFRALTVAVVAIALAVVAGLGIGHLISGSIGPAAGGNQNFGFSGQPSASQTVLDVDAVSAKVNPAIVNITTELGLQGAAAAGTGIVLTPDGEVLTNNHVVAGATSIKVTSIGTGDTYKASVVGYDRSEDIAVLRLQGASGLPTATIGDSSTVKVGDQILGLGNAGGRGGDPVPAPGTVAALDQSITASDESSGSSEQLTGLIQVRANIESGDSGGPLVNANAQVIGVDTAASTGYQLNGRRSGGVGQGFAIPINQAVDIAHKIVAGTATDKIHIGKTAFIGVSVSDGQGARIREVVPGGPAEQAGLAAGDVITAIDGTPVDSATALTNVMDTHHPGDRLTMTVTNASGAQRQVQVKAVEGPVG</sequence>
<evidence type="ECO:0000256" key="2">
    <source>
        <dbReference type="ARBA" id="ARBA00022801"/>
    </source>
</evidence>
<name>A0ABY8Y112_9PSEU</name>
<dbReference type="InterPro" id="IPR001940">
    <property type="entry name" value="Peptidase_S1C"/>
</dbReference>
<dbReference type="InterPro" id="IPR001478">
    <property type="entry name" value="PDZ"/>
</dbReference>
<keyword evidence="7" id="KW-1185">Reference proteome</keyword>
<protein>
    <submittedName>
        <fullName evidence="6">Trypsin-like peptidase domain-containing protein</fullName>
    </submittedName>
</protein>